<reference evidence="1" key="2">
    <citation type="journal article" date="2015" name="Data Brief">
        <title>Shoot transcriptome of the giant reed, Arundo donax.</title>
        <authorList>
            <person name="Barrero R.A."/>
            <person name="Guerrero F.D."/>
            <person name="Moolhuijzen P."/>
            <person name="Goolsby J.A."/>
            <person name="Tidwell J."/>
            <person name="Bellgard S.E."/>
            <person name="Bellgard M.I."/>
        </authorList>
    </citation>
    <scope>NUCLEOTIDE SEQUENCE</scope>
    <source>
        <tissue evidence="1">Shoot tissue taken approximately 20 cm above the soil surface</tissue>
    </source>
</reference>
<protein>
    <submittedName>
        <fullName evidence="1">Uncharacterized protein</fullName>
    </submittedName>
</protein>
<organism evidence="1">
    <name type="scientific">Arundo donax</name>
    <name type="common">Giant reed</name>
    <name type="synonym">Donax arundinaceus</name>
    <dbReference type="NCBI Taxonomy" id="35708"/>
    <lineage>
        <taxon>Eukaryota</taxon>
        <taxon>Viridiplantae</taxon>
        <taxon>Streptophyta</taxon>
        <taxon>Embryophyta</taxon>
        <taxon>Tracheophyta</taxon>
        <taxon>Spermatophyta</taxon>
        <taxon>Magnoliopsida</taxon>
        <taxon>Liliopsida</taxon>
        <taxon>Poales</taxon>
        <taxon>Poaceae</taxon>
        <taxon>PACMAD clade</taxon>
        <taxon>Arundinoideae</taxon>
        <taxon>Arundineae</taxon>
        <taxon>Arundo</taxon>
    </lineage>
</organism>
<reference evidence="1" key="1">
    <citation type="submission" date="2014-09" db="EMBL/GenBank/DDBJ databases">
        <authorList>
            <person name="Magalhaes I.L.F."/>
            <person name="Oliveira U."/>
            <person name="Santos F.R."/>
            <person name="Vidigal T.H.D.A."/>
            <person name="Brescovit A.D."/>
            <person name="Santos A.J."/>
        </authorList>
    </citation>
    <scope>NUCLEOTIDE SEQUENCE</scope>
    <source>
        <tissue evidence="1">Shoot tissue taken approximately 20 cm above the soil surface</tissue>
    </source>
</reference>
<accession>A0A0A9DK10</accession>
<proteinExistence type="predicted"/>
<dbReference type="AlphaFoldDB" id="A0A0A9DK10"/>
<dbReference type="EMBL" id="GBRH01211890">
    <property type="protein sequence ID" value="JAD86005.1"/>
    <property type="molecule type" value="Transcribed_RNA"/>
</dbReference>
<evidence type="ECO:0000313" key="1">
    <source>
        <dbReference type="EMBL" id="JAD86005.1"/>
    </source>
</evidence>
<name>A0A0A9DK10_ARUDO</name>
<sequence length="109" mass="12713">MDANSTTARFAWNGLLSSFALDHTQEKTFVALLNILLHQRREGLLRKLIEQALRYHSDREKILALLRKDDATLARRSAAWRAWWILGHPVCPRYSTMEEGNHACLLQWK</sequence>